<dbReference type="HOGENOM" id="CLU_895180_0_0_1"/>
<gene>
    <name evidence="2" type="ORF">NEMVEDRAFT_v1g242354</name>
</gene>
<feature type="region of interest" description="Disordered" evidence="1">
    <location>
        <begin position="290"/>
        <end position="311"/>
    </location>
</feature>
<evidence type="ECO:0000313" key="2">
    <source>
        <dbReference type="EMBL" id="EDO42115.1"/>
    </source>
</evidence>
<dbReference type="OMA" id="EWKSEAN"/>
<dbReference type="Proteomes" id="UP000001593">
    <property type="component" value="Unassembled WGS sequence"/>
</dbReference>
<dbReference type="PANTHER" id="PTHR46704">
    <property type="entry name" value="CXC DOMAIN-CONTAINING PROTEIN-RELATED"/>
    <property type="match status" value="1"/>
</dbReference>
<protein>
    <submittedName>
        <fullName evidence="2">Uncharacterized protein</fullName>
    </submittedName>
</protein>
<name>A7S2B9_NEMVE</name>
<keyword evidence="3" id="KW-1185">Reference proteome</keyword>
<feature type="compositionally biased region" description="Acidic residues" evidence="1">
    <location>
        <begin position="292"/>
        <end position="311"/>
    </location>
</feature>
<evidence type="ECO:0000313" key="3">
    <source>
        <dbReference type="Proteomes" id="UP000001593"/>
    </source>
</evidence>
<dbReference type="EMBL" id="DS469568">
    <property type="protein sequence ID" value="EDO42115.1"/>
    <property type="molecule type" value="Genomic_DNA"/>
</dbReference>
<dbReference type="PhylomeDB" id="A7S2B9"/>
<accession>A7S2B9</accession>
<dbReference type="AlphaFoldDB" id="A7S2B9"/>
<dbReference type="InParanoid" id="A7S2B9"/>
<organism evidence="2 3">
    <name type="scientific">Nematostella vectensis</name>
    <name type="common">Starlet sea anemone</name>
    <dbReference type="NCBI Taxonomy" id="45351"/>
    <lineage>
        <taxon>Eukaryota</taxon>
        <taxon>Metazoa</taxon>
        <taxon>Cnidaria</taxon>
        <taxon>Anthozoa</taxon>
        <taxon>Hexacorallia</taxon>
        <taxon>Actiniaria</taxon>
        <taxon>Edwardsiidae</taxon>
        <taxon>Nematostella</taxon>
    </lineage>
</organism>
<dbReference type="PANTHER" id="PTHR46704:SF9">
    <property type="entry name" value="BHLH DOMAIN-CONTAINING PROTEIN"/>
    <property type="match status" value="1"/>
</dbReference>
<sequence>MAQARNLVMDEVFTHPLGPLPWALSTPDGLLRKTNKAALAAGLLKNVQFNDSVPKENIGTVIDGMSLVQIINEDRSLFGQVANNILGMALREGAMSNRIDVVFDSYNELSIKSSERLLRGEVAGHQLCGSITSQQIVRQWGNFLAYENIKTSLISFLVHEWKSEANTRRLEGKVLYSNFGEKCYKIADGVFEEVPLLKCEQEEADGRLLLHAFHAAQEGYPFVLICLDDTDVLIMALAVTKHVNSRLLIKMGTRNRTKVVDVNKVAASAGHGVCQALIGLHAFTGCDTASSNEDDWSDEDEDDEFSGDEDD</sequence>
<evidence type="ECO:0000256" key="1">
    <source>
        <dbReference type="SAM" id="MobiDB-lite"/>
    </source>
</evidence>
<proteinExistence type="predicted"/>
<reference evidence="2 3" key="1">
    <citation type="journal article" date="2007" name="Science">
        <title>Sea anemone genome reveals ancestral eumetazoan gene repertoire and genomic organization.</title>
        <authorList>
            <person name="Putnam N.H."/>
            <person name="Srivastava M."/>
            <person name="Hellsten U."/>
            <person name="Dirks B."/>
            <person name="Chapman J."/>
            <person name="Salamov A."/>
            <person name="Terry A."/>
            <person name="Shapiro H."/>
            <person name="Lindquist E."/>
            <person name="Kapitonov V.V."/>
            <person name="Jurka J."/>
            <person name="Genikhovich G."/>
            <person name="Grigoriev I.V."/>
            <person name="Lucas S.M."/>
            <person name="Steele R.E."/>
            <person name="Finnerty J.R."/>
            <person name="Technau U."/>
            <person name="Martindale M.Q."/>
            <person name="Rokhsar D.S."/>
        </authorList>
    </citation>
    <scope>NUCLEOTIDE SEQUENCE [LARGE SCALE GENOMIC DNA]</scope>
    <source>
        <strain evidence="3">CH2 X CH6</strain>
    </source>
</reference>